<dbReference type="FunFam" id="3.30.565.10:FF:000010">
    <property type="entry name" value="Sensor histidine kinase RcsC"/>
    <property type="match status" value="1"/>
</dbReference>
<dbReference type="InterPro" id="IPR036097">
    <property type="entry name" value="HisK_dim/P_sf"/>
</dbReference>
<dbReference type="InterPro" id="IPR004358">
    <property type="entry name" value="Sig_transdc_His_kin-like_C"/>
</dbReference>
<dbReference type="InterPro" id="IPR036890">
    <property type="entry name" value="HATPase_C_sf"/>
</dbReference>
<dbReference type="RefSeq" id="XP_005829984.1">
    <property type="nucleotide sequence ID" value="XM_005829927.1"/>
</dbReference>
<feature type="non-terminal residue" evidence="8">
    <location>
        <position position="1"/>
    </location>
</feature>
<dbReference type="PANTHER" id="PTHR43711:SF26">
    <property type="entry name" value="SENSOR HISTIDINE KINASE RCSC"/>
    <property type="match status" value="1"/>
</dbReference>
<evidence type="ECO:0000256" key="4">
    <source>
        <dbReference type="ARBA" id="ARBA00022679"/>
    </source>
</evidence>
<proteinExistence type="predicted"/>
<dbReference type="InterPro" id="IPR003594">
    <property type="entry name" value="HATPase_dom"/>
</dbReference>
<keyword evidence="6" id="KW-0902">Two-component regulatory system</keyword>
<evidence type="ECO:0000259" key="7">
    <source>
        <dbReference type="PROSITE" id="PS50109"/>
    </source>
</evidence>
<protein>
    <recommendedName>
        <fullName evidence="2">histidine kinase</fullName>
        <ecNumber evidence="2">2.7.13.3</ecNumber>
    </recommendedName>
</protein>
<evidence type="ECO:0000256" key="2">
    <source>
        <dbReference type="ARBA" id="ARBA00012438"/>
    </source>
</evidence>
<keyword evidence="3" id="KW-0597">Phosphoprotein</keyword>
<dbReference type="EMBL" id="JH993013">
    <property type="protein sequence ID" value="EKX43004.1"/>
    <property type="molecule type" value="Genomic_DNA"/>
</dbReference>
<dbReference type="PROSITE" id="PS50109">
    <property type="entry name" value="HIS_KIN"/>
    <property type="match status" value="1"/>
</dbReference>
<dbReference type="InterPro" id="IPR005467">
    <property type="entry name" value="His_kinase_dom"/>
</dbReference>
<evidence type="ECO:0000313" key="9">
    <source>
        <dbReference type="EnsemblProtists" id="EKX43004"/>
    </source>
</evidence>
<gene>
    <name evidence="8" type="ORF">GUITHDRAFT_53104</name>
</gene>
<reference evidence="8 10" key="1">
    <citation type="journal article" date="2012" name="Nature">
        <title>Algal genomes reveal evolutionary mosaicism and the fate of nucleomorphs.</title>
        <authorList>
            <consortium name="DOE Joint Genome Institute"/>
            <person name="Curtis B.A."/>
            <person name="Tanifuji G."/>
            <person name="Burki F."/>
            <person name="Gruber A."/>
            <person name="Irimia M."/>
            <person name="Maruyama S."/>
            <person name="Arias M.C."/>
            <person name="Ball S.G."/>
            <person name="Gile G.H."/>
            <person name="Hirakawa Y."/>
            <person name="Hopkins J.F."/>
            <person name="Kuo A."/>
            <person name="Rensing S.A."/>
            <person name="Schmutz J."/>
            <person name="Symeonidi A."/>
            <person name="Elias M."/>
            <person name="Eveleigh R.J."/>
            <person name="Herman E.K."/>
            <person name="Klute M.J."/>
            <person name="Nakayama T."/>
            <person name="Obornik M."/>
            <person name="Reyes-Prieto A."/>
            <person name="Armbrust E.V."/>
            <person name="Aves S.J."/>
            <person name="Beiko R.G."/>
            <person name="Coutinho P."/>
            <person name="Dacks J.B."/>
            <person name="Durnford D.G."/>
            <person name="Fast N.M."/>
            <person name="Green B.R."/>
            <person name="Grisdale C.J."/>
            <person name="Hempel F."/>
            <person name="Henrissat B."/>
            <person name="Hoppner M.P."/>
            <person name="Ishida K."/>
            <person name="Kim E."/>
            <person name="Koreny L."/>
            <person name="Kroth P.G."/>
            <person name="Liu Y."/>
            <person name="Malik S.B."/>
            <person name="Maier U.G."/>
            <person name="McRose D."/>
            <person name="Mock T."/>
            <person name="Neilson J.A."/>
            <person name="Onodera N.T."/>
            <person name="Poole A.M."/>
            <person name="Pritham E.J."/>
            <person name="Richards T.A."/>
            <person name="Rocap G."/>
            <person name="Roy S.W."/>
            <person name="Sarai C."/>
            <person name="Schaack S."/>
            <person name="Shirato S."/>
            <person name="Slamovits C.H."/>
            <person name="Spencer D.F."/>
            <person name="Suzuki S."/>
            <person name="Worden A.Z."/>
            <person name="Zauner S."/>
            <person name="Barry K."/>
            <person name="Bell C."/>
            <person name="Bharti A.K."/>
            <person name="Crow J.A."/>
            <person name="Grimwood J."/>
            <person name="Kramer R."/>
            <person name="Lindquist E."/>
            <person name="Lucas S."/>
            <person name="Salamov A."/>
            <person name="McFadden G.I."/>
            <person name="Lane C.E."/>
            <person name="Keeling P.J."/>
            <person name="Gray M.W."/>
            <person name="Grigoriev I.V."/>
            <person name="Archibald J.M."/>
        </authorList>
    </citation>
    <scope>NUCLEOTIDE SEQUENCE</scope>
    <source>
        <strain evidence="8 10">CCMP2712</strain>
    </source>
</reference>
<dbReference type="STRING" id="905079.L1J4E7"/>
<dbReference type="PRINTS" id="PR00344">
    <property type="entry name" value="BCTRLSENSOR"/>
</dbReference>
<dbReference type="SMART" id="SM00388">
    <property type="entry name" value="HisKA"/>
    <property type="match status" value="1"/>
</dbReference>
<dbReference type="eggNOG" id="KOG0519">
    <property type="taxonomic scope" value="Eukaryota"/>
</dbReference>
<dbReference type="AlphaFoldDB" id="L1J4E7"/>
<dbReference type="OrthoDB" id="1673227at2759"/>
<keyword evidence="5" id="KW-0418">Kinase</keyword>
<dbReference type="HOGENOM" id="CLU_000445_89_3_1"/>
<dbReference type="EC" id="2.7.13.3" evidence="2"/>
<dbReference type="KEGG" id="gtt:GUITHDRAFT_53104"/>
<dbReference type="InterPro" id="IPR050736">
    <property type="entry name" value="Sensor_HK_Regulatory"/>
</dbReference>
<evidence type="ECO:0000313" key="8">
    <source>
        <dbReference type="EMBL" id="EKX43004.1"/>
    </source>
</evidence>
<keyword evidence="4" id="KW-0808">Transferase</keyword>
<dbReference type="Proteomes" id="UP000011087">
    <property type="component" value="Unassembled WGS sequence"/>
</dbReference>
<organism evidence="8">
    <name type="scientific">Guillardia theta (strain CCMP2712)</name>
    <name type="common">Cryptophyte</name>
    <dbReference type="NCBI Taxonomy" id="905079"/>
    <lineage>
        <taxon>Eukaryota</taxon>
        <taxon>Cryptophyceae</taxon>
        <taxon>Pyrenomonadales</taxon>
        <taxon>Geminigeraceae</taxon>
        <taxon>Guillardia</taxon>
    </lineage>
</organism>
<dbReference type="Gene3D" id="3.30.565.10">
    <property type="entry name" value="Histidine kinase-like ATPase, C-terminal domain"/>
    <property type="match status" value="1"/>
</dbReference>
<dbReference type="Pfam" id="PF02518">
    <property type="entry name" value="HATPase_c"/>
    <property type="match status" value="1"/>
</dbReference>
<dbReference type="GeneID" id="17299711"/>
<dbReference type="OMA" id="CELENGL"/>
<sequence length="233" mass="25900">HEIRNPLNGVIGYITFLEETQLNTEQAELLQTTQQCCLQLRRIVDDVLDLSNIEEGNLEIQHSTFDPLSIIYTVMSQVRVVMEDKGLEMKFEASGMEGTMVVGDPARIVQILSNFAWNAAKFTMSGHVMFKIEKLAHTNTHMTTVKRGVRHIVFSVIDTGPGIPQTVQENLFQPFVQGDKSTTRHHGGTGLGLSICRQLAKLMGGDVSCRSTLGHGSTFQLELPMEVLQKSDD</sequence>
<accession>L1J4E7</accession>
<name>L1J4E7_GUITC</name>
<evidence type="ECO:0000256" key="5">
    <source>
        <dbReference type="ARBA" id="ARBA00022777"/>
    </source>
</evidence>
<feature type="domain" description="Histidine kinase" evidence="7">
    <location>
        <begin position="1"/>
        <end position="227"/>
    </location>
</feature>
<dbReference type="GO" id="GO:0000155">
    <property type="term" value="F:phosphorelay sensor kinase activity"/>
    <property type="evidence" value="ECO:0007669"/>
    <property type="project" value="InterPro"/>
</dbReference>
<feature type="non-terminal residue" evidence="8">
    <location>
        <position position="233"/>
    </location>
</feature>
<evidence type="ECO:0000256" key="3">
    <source>
        <dbReference type="ARBA" id="ARBA00022553"/>
    </source>
</evidence>
<comment type="catalytic activity">
    <reaction evidence="1">
        <text>ATP + protein L-histidine = ADP + protein N-phospho-L-histidine.</text>
        <dbReference type="EC" id="2.7.13.3"/>
    </reaction>
</comment>
<dbReference type="CDD" id="cd16922">
    <property type="entry name" value="HATPase_EvgS-ArcB-TorS-like"/>
    <property type="match status" value="1"/>
</dbReference>
<dbReference type="CDD" id="cd00082">
    <property type="entry name" value="HisKA"/>
    <property type="match status" value="1"/>
</dbReference>
<evidence type="ECO:0000256" key="6">
    <source>
        <dbReference type="ARBA" id="ARBA00023012"/>
    </source>
</evidence>
<dbReference type="SUPFAM" id="SSF55874">
    <property type="entry name" value="ATPase domain of HSP90 chaperone/DNA topoisomerase II/histidine kinase"/>
    <property type="match status" value="1"/>
</dbReference>
<reference evidence="9" key="3">
    <citation type="submission" date="2016-03" db="UniProtKB">
        <authorList>
            <consortium name="EnsemblProtists"/>
        </authorList>
    </citation>
    <scope>IDENTIFICATION</scope>
</reference>
<dbReference type="Gene3D" id="1.10.287.130">
    <property type="match status" value="1"/>
</dbReference>
<dbReference type="SUPFAM" id="SSF47384">
    <property type="entry name" value="Homodimeric domain of signal transducing histidine kinase"/>
    <property type="match status" value="1"/>
</dbReference>
<keyword evidence="10" id="KW-1185">Reference proteome</keyword>
<dbReference type="InterPro" id="IPR003661">
    <property type="entry name" value="HisK_dim/P_dom"/>
</dbReference>
<evidence type="ECO:0000256" key="1">
    <source>
        <dbReference type="ARBA" id="ARBA00000085"/>
    </source>
</evidence>
<reference evidence="10" key="2">
    <citation type="submission" date="2012-11" db="EMBL/GenBank/DDBJ databases">
        <authorList>
            <person name="Kuo A."/>
            <person name="Curtis B.A."/>
            <person name="Tanifuji G."/>
            <person name="Burki F."/>
            <person name="Gruber A."/>
            <person name="Irimia M."/>
            <person name="Maruyama S."/>
            <person name="Arias M.C."/>
            <person name="Ball S.G."/>
            <person name="Gile G.H."/>
            <person name="Hirakawa Y."/>
            <person name="Hopkins J.F."/>
            <person name="Rensing S.A."/>
            <person name="Schmutz J."/>
            <person name="Symeonidi A."/>
            <person name="Elias M."/>
            <person name="Eveleigh R.J."/>
            <person name="Herman E.K."/>
            <person name="Klute M.J."/>
            <person name="Nakayama T."/>
            <person name="Obornik M."/>
            <person name="Reyes-Prieto A."/>
            <person name="Armbrust E.V."/>
            <person name="Aves S.J."/>
            <person name="Beiko R.G."/>
            <person name="Coutinho P."/>
            <person name="Dacks J.B."/>
            <person name="Durnford D.G."/>
            <person name="Fast N.M."/>
            <person name="Green B.R."/>
            <person name="Grisdale C."/>
            <person name="Hempe F."/>
            <person name="Henrissat B."/>
            <person name="Hoppner M.P."/>
            <person name="Ishida K.-I."/>
            <person name="Kim E."/>
            <person name="Koreny L."/>
            <person name="Kroth P.G."/>
            <person name="Liu Y."/>
            <person name="Malik S.-B."/>
            <person name="Maier U.G."/>
            <person name="McRose D."/>
            <person name="Mock T."/>
            <person name="Neilson J.A."/>
            <person name="Onodera N.T."/>
            <person name="Poole A.M."/>
            <person name="Pritham E.J."/>
            <person name="Richards T.A."/>
            <person name="Rocap G."/>
            <person name="Roy S.W."/>
            <person name="Sarai C."/>
            <person name="Schaack S."/>
            <person name="Shirato S."/>
            <person name="Slamovits C.H."/>
            <person name="Spencer D.F."/>
            <person name="Suzuki S."/>
            <person name="Worden A.Z."/>
            <person name="Zauner S."/>
            <person name="Barry K."/>
            <person name="Bell C."/>
            <person name="Bharti A.K."/>
            <person name="Crow J.A."/>
            <person name="Grimwood J."/>
            <person name="Kramer R."/>
            <person name="Lindquist E."/>
            <person name="Lucas S."/>
            <person name="Salamov A."/>
            <person name="McFadden G.I."/>
            <person name="Lane C.E."/>
            <person name="Keeling P.J."/>
            <person name="Gray M.W."/>
            <person name="Grigoriev I.V."/>
            <person name="Archibald J.M."/>
        </authorList>
    </citation>
    <scope>NUCLEOTIDE SEQUENCE</scope>
    <source>
        <strain evidence="10">CCMP2712</strain>
    </source>
</reference>
<dbReference type="PaxDb" id="55529-EKX43004"/>
<dbReference type="SMART" id="SM00387">
    <property type="entry name" value="HATPase_c"/>
    <property type="match status" value="1"/>
</dbReference>
<dbReference type="Pfam" id="PF00512">
    <property type="entry name" value="HisKA"/>
    <property type="match status" value="1"/>
</dbReference>
<dbReference type="EnsemblProtists" id="EKX43004">
    <property type="protein sequence ID" value="EKX43004"/>
    <property type="gene ID" value="GUITHDRAFT_53104"/>
</dbReference>
<evidence type="ECO:0000313" key="10">
    <source>
        <dbReference type="Proteomes" id="UP000011087"/>
    </source>
</evidence>
<dbReference type="PANTHER" id="PTHR43711">
    <property type="entry name" value="TWO-COMPONENT HISTIDINE KINASE"/>
    <property type="match status" value="1"/>
</dbReference>